<dbReference type="Proteomes" id="UP000335636">
    <property type="component" value="Unassembled WGS sequence"/>
</dbReference>
<accession>A0A5E4CKE3</accession>
<organism evidence="1 2">
    <name type="scientific">Marmota monax</name>
    <name type="common">Woodchuck</name>
    <dbReference type="NCBI Taxonomy" id="9995"/>
    <lineage>
        <taxon>Eukaryota</taxon>
        <taxon>Metazoa</taxon>
        <taxon>Chordata</taxon>
        <taxon>Craniata</taxon>
        <taxon>Vertebrata</taxon>
        <taxon>Euteleostomi</taxon>
        <taxon>Mammalia</taxon>
        <taxon>Eutheria</taxon>
        <taxon>Euarchontoglires</taxon>
        <taxon>Glires</taxon>
        <taxon>Rodentia</taxon>
        <taxon>Sciuromorpha</taxon>
        <taxon>Sciuridae</taxon>
        <taxon>Xerinae</taxon>
        <taxon>Marmotini</taxon>
        <taxon>Marmota</taxon>
    </lineage>
</organism>
<protein>
    <recommendedName>
        <fullName evidence="3">UPAR/Ly6 domain-containing protein</fullName>
    </recommendedName>
</protein>
<evidence type="ECO:0000313" key="2">
    <source>
        <dbReference type="Proteomes" id="UP000335636"/>
    </source>
</evidence>
<reference evidence="1" key="1">
    <citation type="submission" date="2019-04" db="EMBL/GenBank/DDBJ databases">
        <authorList>
            <person name="Alioto T."/>
            <person name="Alioto T."/>
        </authorList>
    </citation>
    <scope>NUCLEOTIDE SEQUENCE [LARGE SCALE GENOMIC DNA]</scope>
</reference>
<dbReference type="AlphaFoldDB" id="A0A5E4CKE3"/>
<evidence type="ECO:0008006" key="3">
    <source>
        <dbReference type="Google" id="ProtNLM"/>
    </source>
</evidence>
<gene>
    <name evidence="1" type="ORF">MONAX_5E005374</name>
</gene>
<name>A0A5E4CKE3_MARMO</name>
<proteinExistence type="predicted"/>
<sequence length="221" mass="23466">MACGYHERASEALIRHLQEQTQGAEGRVTQDAECWSLHSSPKVTGAQVLTQYCHLVDGSWSDGFTPGGPPLGKVSISTMKVALTAAIFAALVAATAGEFLRLYQDMSCSGQNCTQELDPFTVHVASGKHVHFASQCCQGQPCENDSDVLGPEVQHLLLKGCSDISNSTCQLLGTANQTVRGIIFRQVQCSQASLVPNTSGSFKASLSSWVLGSLPLLGLLL</sequence>
<comment type="caution">
    <text evidence="1">The sequence shown here is derived from an EMBL/GenBank/DDBJ whole genome shotgun (WGS) entry which is preliminary data.</text>
</comment>
<evidence type="ECO:0000313" key="1">
    <source>
        <dbReference type="EMBL" id="VTJ82347.1"/>
    </source>
</evidence>
<dbReference type="EMBL" id="CABDUW010001529">
    <property type="protein sequence ID" value="VTJ82347.1"/>
    <property type="molecule type" value="Genomic_DNA"/>
</dbReference>
<dbReference type="CDD" id="cd23569">
    <property type="entry name" value="TFP_LU_ECD_LYPD8_rpt2"/>
    <property type="match status" value="1"/>
</dbReference>
<keyword evidence="2" id="KW-1185">Reference proteome</keyword>